<evidence type="ECO:0000313" key="3">
    <source>
        <dbReference type="WBParaSite" id="MBELARI_LOCUS14392"/>
    </source>
</evidence>
<dbReference type="WBParaSite" id="MBELARI_LOCUS14392">
    <property type="protein sequence ID" value="MBELARI_LOCUS14392"/>
    <property type="gene ID" value="MBELARI_LOCUS14392"/>
</dbReference>
<protein>
    <submittedName>
        <fullName evidence="3">Uncharacterized protein</fullName>
    </submittedName>
</protein>
<name>A0AAF3J3S5_9BILA</name>
<evidence type="ECO:0000256" key="1">
    <source>
        <dbReference type="SAM" id="SignalP"/>
    </source>
</evidence>
<accession>A0AAF3J3S5</accession>
<keyword evidence="2" id="KW-1185">Reference proteome</keyword>
<keyword evidence="1" id="KW-0732">Signal</keyword>
<dbReference type="Proteomes" id="UP000887575">
    <property type="component" value="Unassembled WGS sequence"/>
</dbReference>
<organism evidence="2 3">
    <name type="scientific">Mesorhabditis belari</name>
    <dbReference type="NCBI Taxonomy" id="2138241"/>
    <lineage>
        <taxon>Eukaryota</taxon>
        <taxon>Metazoa</taxon>
        <taxon>Ecdysozoa</taxon>
        <taxon>Nematoda</taxon>
        <taxon>Chromadorea</taxon>
        <taxon>Rhabditida</taxon>
        <taxon>Rhabditina</taxon>
        <taxon>Rhabditomorpha</taxon>
        <taxon>Rhabditoidea</taxon>
        <taxon>Rhabditidae</taxon>
        <taxon>Mesorhabditinae</taxon>
        <taxon>Mesorhabditis</taxon>
    </lineage>
</organism>
<proteinExistence type="predicted"/>
<dbReference type="AlphaFoldDB" id="A0AAF3J3S5"/>
<evidence type="ECO:0000313" key="2">
    <source>
        <dbReference type="Proteomes" id="UP000887575"/>
    </source>
</evidence>
<sequence length="79" mass="8646">MKLCIGLIASVALILAEPKPNGYASMGNQIPPILPYVMPMPSTGYAQQEGYAVGKPDTRSLRRRLRSSRCCPNASLRLR</sequence>
<reference evidence="3" key="1">
    <citation type="submission" date="2024-02" db="UniProtKB">
        <authorList>
            <consortium name="WormBaseParasite"/>
        </authorList>
    </citation>
    <scope>IDENTIFICATION</scope>
</reference>
<feature type="signal peptide" evidence="1">
    <location>
        <begin position="1"/>
        <end position="16"/>
    </location>
</feature>
<feature type="chain" id="PRO_5042262502" evidence="1">
    <location>
        <begin position="17"/>
        <end position="79"/>
    </location>
</feature>